<proteinExistence type="predicted"/>
<evidence type="ECO:0000313" key="4">
    <source>
        <dbReference type="Proteomes" id="UP000019132"/>
    </source>
</evidence>
<dbReference type="Proteomes" id="UP000019132">
    <property type="component" value="Unassembled WGS sequence"/>
</dbReference>
<organism evidence="3 4">
    <name type="scientific">Globisporangium ultimum (strain ATCC 200006 / CBS 805.95 / DAOM BR144)</name>
    <name type="common">Pythium ultimum</name>
    <dbReference type="NCBI Taxonomy" id="431595"/>
    <lineage>
        <taxon>Eukaryota</taxon>
        <taxon>Sar</taxon>
        <taxon>Stramenopiles</taxon>
        <taxon>Oomycota</taxon>
        <taxon>Peronosporomycetes</taxon>
        <taxon>Pythiales</taxon>
        <taxon>Pythiaceae</taxon>
        <taxon>Globisporangium</taxon>
    </lineage>
</organism>
<keyword evidence="1" id="KW-0479">Metal-binding</keyword>
<keyword evidence="1" id="KW-0863">Zinc-finger</keyword>
<dbReference type="AlphaFoldDB" id="K3WFA8"/>
<feature type="domain" description="SWIM-type" evidence="2">
    <location>
        <begin position="110"/>
        <end position="146"/>
    </location>
</feature>
<dbReference type="PANTHER" id="PTHR28498:SF1">
    <property type="entry name" value="ZINC FINGER SWIM DOMAIN-CONTAINING PROTEIN 7"/>
    <property type="match status" value="1"/>
</dbReference>
<accession>K3WFA8</accession>
<dbReference type="VEuPathDB" id="FungiDB:PYU1_G003639"/>
<dbReference type="GO" id="GO:0008270">
    <property type="term" value="F:zinc ion binding"/>
    <property type="evidence" value="ECO:0007669"/>
    <property type="project" value="UniProtKB-KW"/>
</dbReference>
<dbReference type="PANTHER" id="PTHR28498">
    <property type="entry name" value="ZINC FINGER SWIM DOMAIN-CONTAINING PROTEIN 7"/>
    <property type="match status" value="1"/>
</dbReference>
<keyword evidence="4" id="KW-1185">Reference proteome</keyword>
<name>K3WFA8_GLOUD</name>
<dbReference type="OMA" id="AFHETTV"/>
<reference evidence="4" key="1">
    <citation type="journal article" date="2010" name="Genome Biol.">
        <title>Genome sequence of the necrotrophic plant pathogen Pythium ultimum reveals original pathogenicity mechanisms and effector repertoire.</title>
        <authorList>
            <person name="Levesque C.A."/>
            <person name="Brouwer H."/>
            <person name="Cano L."/>
            <person name="Hamilton J.P."/>
            <person name="Holt C."/>
            <person name="Huitema E."/>
            <person name="Raffaele S."/>
            <person name="Robideau G.P."/>
            <person name="Thines M."/>
            <person name="Win J."/>
            <person name="Zerillo M.M."/>
            <person name="Beakes G.W."/>
            <person name="Boore J.L."/>
            <person name="Busam D."/>
            <person name="Dumas B."/>
            <person name="Ferriera S."/>
            <person name="Fuerstenberg S.I."/>
            <person name="Gachon C.M."/>
            <person name="Gaulin E."/>
            <person name="Govers F."/>
            <person name="Grenville-Briggs L."/>
            <person name="Horner N."/>
            <person name="Hostetler J."/>
            <person name="Jiang R.H."/>
            <person name="Johnson J."/>
            <person name="Krajaejun T."/>
            <person name="Lin H."/>
            <person name="Meijer H.J."/>
            <person name="Moore B."/>
            <person name="Morris P."/>
            <person name="Phuntmart V."/>
            <person name="Puiu D."/>
            <person name="Shetty J."/>
            <person name="Stajich J.E."/>
            <person name="Tripathy S."/>
            <person name="Wawra S."/>
            <person name="van West P."/>
            <person name="Whitty B.R."/>
            <person name="Coutinho P.M."/>
            <person name="Henrissat B."/>
            <person name="Martin F."/>
            <person name="Thomas P.D."/>
            <person name="Tyler B.M."/>
            <person name="De Vries R.P."/>
            <person name="Kamoun S."/>
            <person name="Yandell M."/>
            <person name="Tisserat N."/>
            <person name="Buell C.R."/>
        </authorList>
    </citation>
    <scope>NUCLEOTIDE SEQUENCE</scope>
    <source>
        <strain evidence="4">DAOM:BR144</strain>
    </source>
</reference>
<dbReference type="HOGENOM" id="CLU_110044_0_0_1"/>
<dbReference type="InParanoid" id="K3WFA8"/>
<dbReference type="GO" id="GO:0097196">
    <property type="term" value="C:Shu complex"/>
    <property type="evidence" value="ECO:0007669"/>
    <property type="project" value="TreeGrafter"/>
</dbReference>
<dbReference type="GO" id="GO:0000724">
    <property type="term" value="P:double-strand break repair via homologous recombination"/>
    <property type="evidence" value="ECO:0007669"/>
    <property type="project" value="TreeGrafter"/>
</dbReference>
<evidence type="ECO:0000313" key="3">
    <source>
        <dbReference type="EnsemblProtists" id="PYU1_T003649"/>
    </source>
</evidence>
<protein>
    <recommendedName>
        <fullName evidence="2">SWIM-type domain-containing protein</fullName>
    </recommendedName>
</protein>
<dbReference type="PROSITE" id="PS50966">
    <property type="entry name" value="ZF_SWIM"/>
    <property type="match status" value="1"/>
</dbReference>
<reference evidence="3" key="3">
    <citation type="submission" date="2015-02" db="UniProtKB">
        <authorList>
            <consortium name="EnsemblProtists"/>
        </authorList>
    </citation>
    <scope>IDENTIFICATION</scope>
    <source>
        <strain evidence="3">DAOM BR144</strain>
    </source>
</reference>
<sequence>MSDDMAASVIRCVLRDLKTRADRDATDAHGQMLAALSAEQLTLFQSASALVHRGAIKKVTALPSRRSFFRVESLSRYHKQQRADESSIYGIDVSSMLSQPLDTSNGPSYYNVLPDHYCSCQAFHESAIQCPTAMCKHLVAVGLADATNQLVELTIQDTDFATMLCAQLHTESHMDEQQ</sequence>
<dbReference type="eggNOG" id="ENOG502SAYQ">
    <property type="taxonomic scope" value="Eukaryota"/>
</dbReference>
<evidence type="ECO:0000259" key="2">
    <source>
        <dbReference type="PROSITE" id="PS50966"/>
    </source>
</evidence>
<dbReference type="InterPro" id="IPR007527">
    <property type="entry name" value="Znf_SWIM"/>
</dbReference>
<reference evidence="4" key="2">
    <citation type="submission" date="2010-04" db="EMBL/GenBank/DDBJ databases">
        <authorList>
            <person name="Buell R."/>
            <person name="Hamilton J."/>
            <person name="Hostetler J."/>
        </authorList>
    </citation>
    <scope>NUCLEOTIDE SEQUENCE [LARGE SCALE GENOMIC DNA]</scope>
    <source>
        <strain evidence="4">DAOM:BR144</strain>
    </source>
</reference>
<dbReference type="EnsemblProtists" id="PYU1_T003649">
    <property type="protein sequence ID" value="PYU1_T003649"/>
    <property type="gene ID" value="PYU1_G003639"/>
</dbReference>
<keyword evidence="1" id="KW-0862">Zinc</keyword>
<dbReference type="EMBL" id="GL376638">
    <property type="status" value="NOT_ANNOTATED_CDS"/>
    <property type="molecule type" value="Genomic_DNA"/>
</dbReference>
<evidence type="ECO:0000256" key="1">
    <source>
        <dbReference type="PROSITE-ProRule" id="PRU00325"/>
    </source>
</evidence>